<evidence type="ECO:0000313" key="2">
    <source>
        <dbReference type="EMBL" id="GAW82267.1"/>
    </source>
</evidence>
<dbReference type="EMBL" id="BDQF01000013">
    <property type="protein sequence ID" value="GAW82267.1"/>
    <property type="molecule type" value="Genomic_DNA"/>
</dbReference>
<dbReference type="Proteomes" id="UP000195521">
    <property type="component" value="Unassembled WGS sequence"/>
</dbReference>
<name>A0A1Y1JM33_PLAGO</name>
<evidence type="ECO:0000313" key="3">
    <source>
        <dbReference type="Proteomes" id="UP000195521"/>
    </source>
</evidence>
<dbReference type="RefSeq" id="XP_028544856.1">
    <property type="nucleotide sequence ID" value="XM_028689055.1"/>
</dbReference>
<evidence type="ECO:0000256" key="1">
    <source>
        <dbReference type="SAM" id="MobiDB-lite"/>
    </source>
</evidence>
<accession>A0A1Y1JM33</accession>
<protein>
    <submittedName>
        <fullName evidence="2">Uncharacterized protein</fullName>
    </submittedName>
</protein>
<keyword evidence="3" id="KW-1185">Reference proteome</keyword>
<gene>
    <name evidence="2" type="ORF">PGO_122640</name>
</gene>
<proteinExistence type="predicted"/>
<dbReference type="AlphaFoldDB" id="A0A1Y1JM33"/>
<sequence>MKKSIGEKIPLSVVLPCEVNFLKRRFAGATNFEYSPESTISRFQNISIVEKNLTKWKKPHNNFREQQRFPNSNDEFFELIKKSFKKKKNDLSLWNTYCREIMIRINEKNISPRIITNFFTFISQTDYKNDRLISEVLNRCILRLDQFDLVHICALINSLDKMNFKSAYFLDEIRKKLMNERDSYFEKHSPHYICLLINSLVKLFNGKVEGANRAELYSDSEIQFIICMIQKIQHRKVSEYSLIGLSLLLYNISKLNLKEYYYFFSQFENHIVKVKNDFNIIQLVNILSAYRNVSILNLSLLDELLQCSIIQEKEKKKHLNCFVHVWVRLVNISLFTVLHRKEEKVTQRSGETLLRISKTCVDMFRKIYKKLDKCKGKDLVLLCLCLNSNQDLIWRKKKDKDHDNCFFSNLLFFPSNDMLYYNYFEKITCNLKKFINSYNHVELSIILYCYSKYNILDRNLYNMIKLRSLRIYSSFGEKSFSYLFKGFKNMNIKDDVFENSCLNKILQIGQFKSAIYFGLTLSAYSSVQEQKQRHEISDILFLNFKKIMTNFFEPLSAVGSRTGTPSSSCSVGINSMCDEHTREIDLDGESGGKSGRGKDPAPNVQKEMKHLEEEIKKNEFTEIQEEVTGVYKKGDQISQLMSLFAKIKNMPHSKITNLMMSKYKSYEYALSTENCISLLISVSKICGNLQFEESKQFWRGYYQFVNSLARKVLDSTDLYTKKKLLINFLNGCGRIFPSFTKCAKIDEKIDFYFEHILKMLLPHVCPFISQMTMGQIGVLVESLNKENYSREAISSIQGIDDYDMLLDKLVHRVKLLLCDVEASNVLSVASTPHVVNSAKVERSNMNKEGLREIKNSIIFMKNSINLELYDKDLFNLMIKKCILHTSCLASFSSMCQAIHYICVCCMIGEHIPKEQDMLFLQFLLKRVYKLLINEGVVIFHSRHKDNGFLLSENNLEKLSNDALFGKSFRCLYEAVTIILLHICDLSNVKDTKFVRSSRTVDDNSISLMIPFHLLNNINLLHFYLIILKIAEHVRQKNNFRGIICKHELADVVEQVHHCILGMKIHSQYAEVFLFKILLLDRVDNYSAVNPLAATLK</sequence>
<dbReference type="GeneID" id="39749004"/>
<dbReference type="OrthoDB" id="377650at2759"/>
<reference evidence="3" key="1">
    <citation type="submission" date="2017-04" db="EMBL/GenBank/DDBJ databases">
        <title>Plasmodium gonderi genome.</title>
        <authorList>
            <person name="Arisue N."/>
            <person name="Honma H."/>
            <person name="Kawai S."/>
            <person name="Tougan T."/>
            <person name="Tanabe K."/>
            <person name="Horii T."/>
        </authorList>
    </citation>
    <scope>NUCLEOTIDE SEQUENCE [LARGE SCALE GENOMIC DNA]</scope>
    <source>
        <strain evidence="3">ATCC 30045</strain>
    </source>
</reference>
<comment type="caution">
    <text evidence="2">The sequence shown here is derived from an EMBL/GenBank/DDBJ whole genome shotgun (WGS) entry which is preliminary data.</text>
</comment>
<dbReference type="OMA" id="EDNMDSY"/>
<organism evidence="2 3">
    <name type="scientific">Plasmodium gonderi</name>
    <dbReference type="NCBI Taxonomy" id="77519"/>
    <lineage>
        <taxon>Eukaryota</taxon>
        <taxon>Sar</taxon>
        <taxon>Alveolata</taxon>
        <taxon>Apicomplexa</taxon>
        <taxon>Aconoidasida</taxon>
        <taxon>Haemosporida</taxon>
        <taxon>Plasmodiidae</taxon>
        <taxon>Plasmodium</taxon>
        <taxon>Plasmodium (Plasmodium)</taxon>
    </lineage>
</organism>
<feature type="region of interest" description="Disordered" evidence="1">
    <location>
        <begin position="584"/>
        <end position="604"/>
    </location>
</feature>